<keyword evidence="4" id="KW-0998">Cell outer membrane</keyword>
<evidence type="ECO:0000313" key="8">
    <source>
        <dbReference type="EMBL" id="MCT8971224.1"/>
    </source>
</evidence>
<feature type="domain" description="Outer membrane protein beta-barrel" evidence="7">
    <location>
        <begin position="14"/>
        <end position="261"/>
    </location>
</feature>
<evidence type="ECO:0000256" key="1">
    <source>
        <dbReference type="ARBA" id="ARBA00004442"/>
    </source>
</evidence>
<dbReference type="Gene3D" id="2.40.160.20">
    <property type="match status" value="1"/>
</dbReference>
<dbReference type="RefSeq" id="WP_261614793.1">
    <property type="nucleotide sequence ID" value="NZ_JALIDZ010000002.1"/>
</dbReference>
<evidence type="ECO:0000256" key="5">
    <source>
        <dbReference type="ARBA" id="ARBA00038306"/>
    </source>
</evidence>
<keyword evidence="9" id="KW-1185">Reference proteome</keyword>
<name>A0AAW5QXZ7_9HYPH</name>
<organism evidence="8 9">
    <name type="scientific">Microbaculum marinisediminis</name>
    <dbReference type="NCBI Taxonomy" id="2931392"/>
    <lineage>
        <taxon>Bacteria</taxon>
        <taxon>Pseudomonadati</taxon>
        <taxon>Pseudomonadota</taxon>
        <taxon>Alphaproteobacteria</taxon>
        <taxon>Hyphomicrobiales</taxon>
        <taxon>Tepidamorphaceae</taxon>
        <taxon>Microbaculum</taxon>
    </lineage>
</organism>
<dbReference type="EMBL" id="JALIDZ010000002">
    <property type="protein sequence ID" value="MCT8971224.1"/>
    <property type="molecule type" value="Genomic_DNA"/>
</dbReference>
<sequence length="264" mass="27704">MHALIRTTAVAAGLVVTAGMAQAADIYTPPPEVIPVVPTIDWTGFYIGAHAGYGWASGDGTTSYRPNPAAFGANPFSASTDLDGFLGGVQGGFNWQSGGFVGGVEADISWSGMDGSERVAPLSLFGGPAVPGWFQNQSGDIDWFGTVRVRAGFLATPEMLLYATGGLAVADVSYRTFTSFTPAPPFQYGASASETATGWTVGAGAEWAFAPNWSVKAEYLYFDLGDLDYVAPPRAPNPPFAVTQSFDTTGSIVRVGVNYRFSSY</sequence>
<dbReference type="InterPro" id="IPR051692">
    <property type="entry name" value="OMP-like"/>
</dbReference>
<protein>
    <submittedName>
        <fullName evidence="8">Porin family protein</fullName>
    </submittedName>
</protein>
<dbReference type="PANTHER" id="PTHR34001">
    <property type="entry name" value="BLL7405 PROTEIN"/>
    <property type="match status" value="1"/>
</dbReference>
<dbReference type="PANTHER" id="PTHR34001:SF3">
    <property type="entry name" value="BLL7405 PROTEIN"/>
    <property type="match status" value="1"/>
</dbReference>
<dbReference type="AlphaFoldDB" id="A0AAW5QXZ7"/>
<dbReference type="GO" id="GO:0009279">
    <property type="term" value="C:cell outer membrane"/>
    <property type="evidence" value="ECO:0007669"/>
    <property type="project" value="UniProtKB-SubCell"/>
</dbReference>
<comment type="subcellular location">
    <subcellularLocation>
        <location evidence="1">Cell outer membrane</location>
    </subcellularLocation>
</comment>
<evidence type="ECO:0000313" key="9">
    <source>
        <dbReference type="Proteomes" id="UP001320898"/>
    </source>
</evidence>
<feature type="signal peptide" evidence="6">
    <location>
        <begin position="1"/>
        <end position="23"/>
    </location>
</feature>
<dbReference type="Pfam" id="PF13505">
    <property type="entry name" value="OMP_b-brl"/>
    <property type="match status" value="1"/>
</dbReference>
<accession>A0AAW5QXZ7</accession>
<evidence type="ECO:0000259" key="7">
    <source>
        <dbReference type="Pfam" id="PF13505"/>
    </source>
</evidence>
<dbReference type="InterPro" id="IPR027385">
    <property type="entry name" value="Beta-barrel_OMP"/>
</dbReference>
<feature type="chain" id="PRO_5043431325" evidence="6">
    <location>
        <begin position="24"/>
        <end position="264"/>
    </location>
</feature>
<reference evidence="8 9" key="1">
    <citation type="submission" date="2022-04" db="EMBL/GenBank/DDBJ databases">
        <authorList>
            <person name="Ye Y.-Q."/>
            <person name="Du Z.-J."/>
        </authorList>
    </citation>
    <scope>NUCLEOTIDE SEQUENCE [LARGE SCALE GENOMIC DNA]</scope>
    <source>
        <strain evidence="8 9">A6E488</strain>
    </source>
</reference>
<evidence type="ECO:0000256" key="4">
    <source>
        <dbReference type="ARBA" id="ARBA00023237"/>
    </source>
</evidence>
<gene>
    <name evidence="8" type="ORF">MUB46_05055</name>
</gene>
<evidence type="ECO:0000256" key="3">
    <source>
        <dbReference type="ARBA" id="ARBA00023136"/>
    </source>
</evidence>
<keyword evidence="2 6" id="KW-0732">Signal</keyword>
<evidence type="ECO:0000256" key="2">
    <source>
        <dbReference type="ARBA" id="ARBA00022729"/>
    </source>
</evidence>
<dbReference type="Proteomes" id="UP001320898">
    <property type="component" value="Unassembled WGS sequence"/>
</dbReference>
<dbReference type="SUPFAM" id="SSF56925">
    <property type="entry name" value="OMPA-like"/>
    <property type="match status" value="1"/>
</dbReference>
<comment type="similarity">
    <text evidence="5">Belongs to the Omp25/RopB family.</text>
</comment>
<keyword evidence="3" id="KW-0472">Membrane</keyword>
<dbReference type="InterPro" id="IPR011250">
    <property type="entry name" value="OMP/PagP_B-barrel"/>
</dbReference>
<comment type="caution">
    <text evidence="8">The sequence shown here is derived from an EMBL/GenBank/DDBJ whole genome shotgun (WGS) entry which is preliminary data.</text>
</comment>
<proteinExistence type="inferred from homology"/>
<evidence type="ECO:0000256" key="6">
    <source>
        <dbReference type="SAM" id="SignalP"/>
    </source>
</evidence>